<dbReference type="Proteomes" id="UP001149140">
    <property type="component" value="Unassembled WGS sequence"/>
</dbReference>
<protein>
    <submittedName>
        <fullName evidence="1">Uncharacterized protein</fullName>
    </submittedName>
</protein>
<dbReference type="EMBL" id="JAPDOD010000001">
    <property type="protein sequence ID" value="MDA0158649.1"/>
    <property type="molecule type" value="Genomic_DNA"/>
</dbReference>
<organism evidence="1 2">
    <name type="scientific">Solirubrobacter ginsenosidimutans</name>
    <dbReference type="NCBI Taxonomy" id="490573"/>
    <lineage>
        <taxon>Bacteria</taxon>
        <taxon>Bacillati</taxon>
        <taxon>Actinomycetota</taxon>
        <taxon>Thermoleophilia</taxon>
        <taxon>Solirubrobacterales</taxon>
        <taxon>Solirubrobacteraceae</taxon>
        <taxon>Solirubrobacter</taxon>
    </lineage>
</organism>
<dbReference type="InterPro" id="IPR011042">
    <property type="entry name" value="6-blade_b-propeller_TolB-like"/>
</dbReference>
<reference evidence="1" key="1">
    <citation type="submission" date="2022-10" db="EMBL/GenBank/DDBJ databases">
        <title>The WGS of Solirubrobacter ginsenosidimutans DSM 21036.</title>
        <authorList>
            <person name="Jiang Z."/>
        </authorList>
    </citation>
    <scope>NUCLEOTIDE SEQUENCE</scope>
    <source>
        <strain evidence="1">DSM 21036</strain>
    </source>
</reference>
<dbReference type="Gene3D" id="2.120.10.30">
    <property type="entry name" value="TolB, C-terminal domain"/>
    <property type="match status" value="1"/>
</dbReference>
<accession>A0A9X3MLY1</accession>
<gene>
    <name evidence="1" type="ORF">OM076_00110</name>
</gene>
<proteinExistence type="predicted"/>
<comment type="caution">
    <text evidence="1">The sequence shown here is derived from an EMBL/GenBank/DDBJ whole genome shotgun (WGS) entry which is preliminary data.</text>
</comment>
<sequence>MAVDADGQHLRQLHRWSRFRDAMALSPDGRHLALLVRGENRTHVEIAHADGTHPHRLKLQRPLPARALAWTTG</sequence>
<evidence type="ECO:0000313" key="1">
    <source>
        <dbReference type="EMBL" id="MDA0158649.1"/>
    </source>
</evidence>
<dbReference type="AlphaFoldDB" id="A0A9X3MLY1"/>
<evidence type="ECO:0000313" key="2">
    <source>
        <dbReference type="Proteomes" id="UP001149140"/>
    </source>
</evidence>
<keyword evidence="2" id="KW-1185">Reference proteome</keyword>
<name>A0A9X3MLY1_9ACTN</name>